<evidence type="ECO:0000256" key="10">
    <source>
        <dbReference type="SAM" id="Phobius"/>
    </source>
</evidence>
<accession>A0A542XAV8</accession>
<keyword evidence="13" id="KW-1185">Reference proteome</keyword>
<dbReference type="SUPFAM" id="SSF55874">
    <property type="entry name" value="ATPase domain of HSP90 chaperone/DNA topoisomerase II/histidine kinase"/>
    <property type="match status" value="1"/>
</dbReference>
<feature type="domain" description="Signal transduction histidine kinase subgroup 3 dimerisation and phosphoacceptor" evidence="11">
    <location>
        <begin position="334"/>
        <end position="400"/>
    </location>
</feature>
<comment type="catalytic activity">
    <reaction evidence="1">
        <text>ATP + protein L-histidine = ADP + protein N-phospho-L-histidine.</text>
        <dbReference type="EC" id="2.7.13.3"/>
    </reaction>
</comment>
<proteinExistence type="predicted"/>
<dbReference type="EC" id="2.7.13.3" evidence="2"/>
<keyword evidence="7" id="KW-0067">ATP-binding</keyword>
<dbReference type="AlphaFoldDB" id="A0A542XAV8"/>
<keyword evidence="6 12" id="KW-0418">Kinase</keyword>
<evidence type="ECO:0000256" key="5">
    <source>
        <dbReference type="ARBA" id="ARBA00022741"/>
    </source>
</evidence>
<keyword evidence="3" id="KW-0597">Phosphoprotein</keyword>
<sequence>MAVAAALALAIWVAWVVEPQPQRLATPAWLVLDLVVGLGAVLLLPWRRLRPLPVALTICALCVMSIAAMGPATVAALSVFARRRWRDTAVVAVAYAAGTTAFSAIHDVPDLLVDAAINVVGTVVLVALGWAVGVRRAAAAGADVGDGRLARWLTSFTAREAWGLAWRMLVSAAFGLLVFFTMAGEGDSRGFTAGHLWLALDPIVGATGLLLLAFRRRWPLPITIATALLTAVSATAVGPSSLVAISLATRRRWREIAVAAVVLFASGATFNWVHRSPDNTLVSDLVVNAITIAFLVALGLFIGARRELVANLRERAETAEREQELRVAQARTNERARIAREMHDVLAHRISLVAMHAGALAYREDLPPEQVRTTAGLLQTASHQALTELREVLGVLRDTDSPAPGAPEPPQPTLRDLDDLVAGARAGGQQIEVSTTGTDLTGLPELVSRNAFRIVQEGLTNARKHAPGAVVRLGLAGRPGTELTITLRNERGGDGPAAPGSGLGLVGLRERATLSGGTLSAGPDRSGAFVVRAVLPWPPPAKENA</sequence>
<dbReference type="Proteomes" id="UP000318336">
    <property type="component" value="Unassembled WGS sequence"/>
</dbReference>
<dbReference type="CDD" id="cd16917">
    <property type="entry name" value="HATPase_UhpB-NarQ-NarX-like"/>
    <property type="match status" value="1"/>
</dbReference>
<evidence type="ECO:0000256" key="9">
    <source>
        <dbReference type="SAM" id="Coils"/>
    </source>
</evidence>
<evidence type="ECO:0000259" key="11">
    <source>
        <dbReference type="Pfam" id="PF07730"/>
    </source>
</evidence>
<dbReference type="InterPro" id="IPR011712">
    <property type="entry name" value="Sig_transdc_His_kin_sub3_dim/P"/>
</dbReference>
<reference evidence="12 13" key="1">
    <citation type="submission" date="2019-06" db="EMBL/GenBank/DDBJ databases">
        <title>Sequencing the genomes of 1000 actinobacteria strains.</title>
        <authorList>
            <person name="Klenk H.-P."/>
        </authorList>
    </citation>
    <scope>NUCLEOTIDE SEQUENCE [LARGE SCALE GENOMIC DNA]</scope>
    <source>
        <strain evidence="12 13">DSM 24617</strain>
    </source>
</reference>
<feature type="transmembrane region" description="Helical" evidence="10">
    <location>
        <begin position="58"/>
        <end position="82"/>
    </location>
</feature>
<keyword evidence="4" id="KW-0808">Transferase</keyword>
<feature type="transmembrane region" description="Helical" evidence="10">
    <location>
        <begin position="285"/>
        <end position="304"/>
    </location>
</feature>
<comment type="caution">
    <text evidence="12">The sequence shown here is derived from an EMBL/GenBank/DDBJ whole genome shotgun (WGS) entry which is preliminary data.</text>
</comment>
<feature type="transmembrane region" description="Helical" evidence="10">
    <location>
        <begin position="164"/>
        <end position="184"/>
    </location>
</feature>
<dbReference type="Gene3D" id="3.30.565.10">
    <property type="entry name" value="Histidine kinase-like ATPase, C-terminal domain"/>
    <property type="match status" value="1"/>
</dbReference>
<feature type="transmembrane region" description="Helical" evidence="10">
    <location>
        <begin position="29"/>
        <end position="46"/>
    </location>
</feature>
<dbReference type="GO" id="GO:0000155">
    <property type="term" value="F:phosphorelay sensor kinase activity"/>
    <property type="evidence" value="ECO:0007669"/>
    <property type="project" value="InterPro"/>
</dbReference>
<name>A0A542XAV8_9MICO</name>
<feature type="transmembrane region" description="Helical" evidence="10">
    <location>
        <begin position="196"/>
        <end position="214"/>
    </location>
</feature>
<evidence type="ECO:0000256" key="7">
    <source>
        <dbReference type="ARBA" id="ARBA00022840"/>
    </source>
</evidence>
<evidence type="ECO:0000256" key="3">
    <source>
        <dbReference type="ARBA" id="ARBA00022553"/>
    </source>
</evidence>
<protein>
    <recommendedName>
        <fullName evidence="2">histidine kinase</fullName>
        <ecNumber evidence="2">2.7.13.3</ecNumber>
    </recommendedName>
</protein>
<dbReference type="Gene3D" id="1.20.5.1930">
    <property type="match status" value="1"/>
</dbReference>
<keyword evidence="10" id="KW-1133">Transmembrane helix</keyword>
<evidence type="ECO:0000313" key="12">
    <source>
        <dbReference type="EMBL" id="TQL32886.1"/>
    </source>
</evidence>
<gene>
    <name evidence="12" type="ORF">FB554_1019</name>
</gene>
<dbReference type="InterPro" id="IPR036890">
    <property type="entry name" value="HATPase_C_sf"/>
</dbReference>
<feature type="transmembrane region" description="Helical" evidence="10">
    <location>
        <begin position="220"/>
        <end position="244"/>
    </location>
</feature>
<dbReference type="Pfam" id="PF07730">
    <property type="entry name" value="HisKA_3"/>
    <property type="match status" value="1"/>
</dbReference>
<dbReference type="GO" id="GO:0005524">
    <property type="term" value="F:ATP binding"/>
    <property type="evidence" value="ECO:0007669"/>
    <property type="project" value="UniProtKB-KW"/>
</dbReference>
<keyword evidence="5" id="KW-0547">Nucleotide-binding</keyword>
<dbReference type="PANTHER" id="PTHR24421">
    <property type="entry name" value="NITRATE/NITRITE SENSOR PROTEIN NARX-RELATED"/>
    <property type="match status" value="1"/>
</dbReference>
<organism evidence="12 13">
    <name type="scientific">Barrientosiimonas humi</name>
    <dbReference type="NCBI Taxonomy" id="999931"/>
    <lineage>
        <taxon>Bacteria</taxon>
        <taxon>Bacillati</taxon>
        <taxon>Actinomycetota</taxon>
        <taxon>Actinomycetes</taxon>
        <taxon>Micrococcales</taxon>
        <taxon>Dermacoccaceae</taxon>
        <taxon>Barrientosiimonas</taxon>
    </lineage>
</organism>
<keyword evidence="9" id="KW-0175">Coiled coil</keyword>
<dbReference type="InterPro" id="IPR050482">
    <property type="entry name" value="Sensor_HK_TwoCompSys"/>
</dbReference>
<dbReference type="PANTHER" id="PTHR24421:SF10">
    <property type="entry name" value="NITRATE_NITRITE SENSOR PROTEIN NARQ"/>
    <property type="match status" value="1"/>
</dbReference>
<feature type="transmembrane region" description="Helical" evidence="10">
    <location>
        <begin position="256"/>
        <end position="273"/>
    </location>
</feature>
<evidence type="ECO:0000256" key="6">
    <source>
        <dbReference type="ARBA" id="ARBA00022777"/>
    </source>
</evidence>
<evidence type="ECO:0000256" key="2">
    <source>
        <dbReference type="ARBA" id="ARBA00012438"/>
    </source>
</evidence>
<feature type="transmembrane region" description="Helical" evidence="10">
    <location>
        <begin position="112"/>
        <end position="132"/>
    </location>
</feature>
<keyword evidence="8" id="KW-0902">Two-component regulatory system</keyword>
<dbReference type="GO" id="GO:0016020">
    <property type="term" value="C:membrane"/>
    <property type="evidence" value="ECO:0007669"/>
    <property type="project" value="InterPro"/>
</dbReference>
<evidence type="ECO:0000256" key="4">
    <source>
        <dbReference type="ARBA" id="ARBA00022679"/>
    </source>
</evidence>
<evidence type="ECO:0000256" key="8">
    <source>
        <dbReference type="ARBA" id="ARBA00023012"/>
    </source>
</evidence>
<dbReference type="EMBL" id="VFOK01000001">
    <property type="protein sequence ID" value="TQL32886.1"/>
    <property type="molecule type" value="Genomic_DNA"/>
</dbReference>
<dbReference type="GO" id="GO:0046983">
    <property type="term" value="F:protein dimerization activity"/>
    <property type="evidence" value="ECO:0007669"/>
    <property type="project" value="InterPro"/>
</dbReference>
<feature type="coiled-coil region" evidence="9">
    <location>
        <begin position="302"/>
        <end position="333"/>
    </location>
</feature>
<evidence type="ECO:0000313" key="13">
    <source>
        <dbReference type="Proteomes" id="UP000318336"/>
    </source>
</evidence>
<evidence type="ECO:0000256" key="1">
    <source>
        <dbReference type="ARBA" id="ARBA00000085"/>
    </source>
</evidence>
<keyword evidence="10" id="KW-0472">Membrane</keyword>
<keyword evidence="10" id="KW-0812">Transmembrane</keyword>